<organism evidence="5 6">
    <name type="scientific">Linum tenue</name>
    <dbReference type="NCBI Taxonomy" id="586396"/>
    <lineage>
        <taxon>Eukaryota</taxon>
        <taxon>Viridiplantae</taxon>
        <taxon>Streptophyta</taxon>
        <taxon>Embryophyta</taxon>
        <taxon>Tracheophyta</taxon>
        <taxon>Spermatophyta</taxon>
        <taxon>Magnoliopsida</taxon>
        <taxon>eudicotyledons</taxon>
        <taxon>Gunneridae</taxon>
        <taxon>Pentapetalae</taxon>
        <taxon>rosids</taxon>
        <taxon>fabids</taxon>
        <taxon>Malpighiales</taxon>
        <taxon>Linaceae</taxon>
        <taxon>Linum</taxon>
    </lineage>
</organism>
<dbReference type="Pfam" id="PF16845">
    <property type="entry name" value="SQAPI"/>
    <property type="match status" value="1"/>
</dbReference>
<feature type="signal peptide" evidence="3">
    <location>
        <begin position="1"/>
        <end position="24"/>
    </location>
</feature>
<reference evidence="5" key="1">
    <citation type="submission" date="2022-08" db="EMBL/GenBank/DDBJ databases">
        <authorList>
            <person name="Gutierrez-Valencia J."/>
        </authorList>
    </citation>
    <scope>NUCLEOTIDE SEQUENCE</scope>
</reference>
<evidence type="ECO:0000256" key="2">
    <source>
        <dbReference type="ARBA" id="ARBA00022704"/>
    </source>
</evidence>
<name>A0AAV0M078_9ROSI</name>
<evidence type="ECO:0000256" key="3">
    <source>
        <dbReference type="SAM" id="SignalP"/>
    </source>
</evidence>
<dbReference type="PANTHER" id="PTHR47364:SF2">
    <property type="entry name" value="CYSTEINE PROTEINASE INHIBITOR 5"/>
    <property type="match status" value="1"/>
</dbReference>
<dbReference type="Proteomes" id="UP001154282">
    <property type="component" value="Unassembled WGS sequence"/>
</dbReference>
<dbReference type="InterPro" id="IPR000010">
    <property type="entry name" value="Cystatin_dom"/>
</dbReference>
<comment type="caution">
    <text evidence="5">The sequence shown here is derived from an EMBL/GenBank/DDBJ whole genome shotgun (WGS) entry which is preliminary data.</text>
</comment>
<dbReference type="InterPro" id="IPR046350">
    <property type="entry name" value="Cystatin_sf"/>
</dbReference>
<keyword evidence="6" id="KW-1185">Reference proteome</keyword>
<keyword evidence="3" id="KW-0732">Signal</keyword>
<dbReference type="PANTHER" id="PTHR47364">
    <property type="entry name" value="CYSTEINE PROTEINASE INHIBITOR 5"/>
    <property type="match status" value="1"/>
</dbReference>
<gene>
    <name evidence="5" type="ORF">LITE_LOCUS26422</name>
</gene>
<dbReference type="GO" id="GO:0004869">
    <property type="term" value="F:cysteine-type endopeptidase inhibitor activity"/>
    <property type="evidence" value="ECO:0007669"/>
    <property type="project" value="UniProtKB-KW"/>
</dbReference>
<evidence type="ECO:0000256" key="1">
    <source>
        <dbReference type="ARBA" id="ARBA00022690"/>
    </source>
</evidence>
<feature type="domain" description="Cystatin" evidence="4">
    <location>
        <begin position="40"/>
        <end position="119"/>
    </location>
</feature>
<dbReference type="EMBL" id="CAMGYJ010000006">
    <property type="protein sequence ID" value="CAI0440169.1"/>
    <property type="molecule type" value="Genomic_DNA"/>
</dbReference>
<evidence type="ECO:0000259" key="4">
    <source>
        <dbReference type="Pfam" id="PF16845"/>
    </source>
</evidence>
<dbReference type="SUPFAM" id="SSF54403">
    <property type="entry name" value="Cystatin/monellin"/>
    <property type="match status" value="1"/>
</dbReference>
<proteinExistence type="predicted"/>
<evidence type="ECO:0000313" key="6">
    <source>
        <dbReference type="Proteomes" id="UP001154282"/>
    </source>
</evidence>
<sequence length="124" mass="13815">MSSSNLLFAAAALLAIFLLSAAEATPPPQSNIPVSWLPFKNLKAPKVTAIAQFAVKEYNKFYPDRPPLTLVSVDSGEYLKADGTNYHLYITAADRYGPGKYQTFVFEYPTGIWDLTSFVRMDRD</sequence>
<evidence type="ECO:0000313" key="5">
    <source>
        <dbReference type="EMBL" id="CAI0440169.1"/>
    </source>
</evidence>
<accession>A0AAV0M078</accession>
<protein>
    <recommendedName>
        <fullName evidence="4">Cystatin domain-containing protein</fullName>
    </recommendedName>
</protein>
<keyword evidence="2" id="KW-0789">Thiol protease inhibitor</keyword>
<dbReference type="AlphaFoldDB" id="A0AAV0M078"/>
<dbReference type="Gene3D" id="3.10.450.10">
    <property type="match status" value="1"/>
</dbReference>
<feature type="chain" id="PRO_5043662005" description="Cystatin domain-containing protein" evidence="3">
    <location>
        <begin position="25"/>
        <end position="124"/>
    </location>
</feature>
<keyword evidence="1" id="KW-0646">Protease inhibitor</keyword>